<comment type="similarity">
    <text evidence="13">Belongs to the helicase family. AddA subfamily.</text>
</comment>
<proteinExistence type="inferred from homology"/>
<feature type="domain" description="UvrD-like helicase ATP-binding" evidence="15">
    <location>
        <begin position="1"/>
        <end position="471"/>
    </location>
</feature>
<dbReference type="Pfam" id="PF13361">
    <property type="entry name" value="UvrD_C"/>
    <property type="match status" value="1"/>
</dbReference>
<dbReference type="InterPro" id="IPR014016">
    <property type="entry name" value="UvrD-like_ATP-bd"/>
</dbReference>
<evidence type="ECO:0000313" key="18">
    <source>
        <dbReference type="Proteomes" id="UP000823844"/>
    </source>
</evidence>
<dbReference type="CDD" id="cd17932">
    <property type="entry name" value="DEXQc_UvrD"/>
    <property type="match status" value="1"/>
</dbReference>
<dbReference type="PANTHER" id="PTHR11070">
    <property type="entry name" value="UVRD / RECB / PCRA DNA HELICASE FAMILY MEMBER"/>
    <property type="match status" value="1"/>
</dbReference>
<keyword evidence="5 13" id="KW-0347">Helicase</keyword>
<protein>
    <recommendedName>
        <fullName evidence="13">ATP-dependent helicase/nuclease subunit A</fullName>
        <ecNumber evidence="13">3.1.-.-</ecNumber>
        <ecNumber evidence="13">5.6.2.4</ecNumber>
    </recommendedName>
    <alternativeName>
        <fullName evidence="13">ATP-dependent helicase/nuclease AddA</fullName>
    </alternativeName>
    <alternativeName>
        <fullName evidence="13">DNA 3'-5' helicase AddA</fullName>
    </alternativeName>
</protein>
<accession>A0A9E2KQ01</accession>
<feature type="domain" description="UvrD-like helicase C-terminal" evidence="16">
    <location>
        <begin position="499"/>
        <end position="783"/>
    </location>
</feature>
<dbReference type="GO" id="GO:0005829">
    <property type="term" value="C:cytosol"/>
    <property type="evidence" value="ECO:0007669"/>
    <property type="project" value="TreeGrafter"/>
</dbReference>
<evidence type="ECO:0000313" key="17">
    <source>
        <dbReference type="EMBL" id="MBU3827964.1"/>
    </source>
</evidence>
<dbReference type="InterPro" id="IPR038726">
    <property type="entry name" value="PDDEXK_AddAB-type"/>
</dbReference>
<comment type="caution">
    <text evidence="17">The sequence shown here is derived from an EMBL/GenBank/DDBJ whole genome shotgun (WGS) entry which is preliminary data.</text>
</comment>
<keyword evidence="4 13" id="KW-0378">Hydrolase</keyword>
<comment type="catalytic activity">
    <reaction evidence="12 13">
        <text>ATP + H2O = ADP + phosphate + H(+)</text>
        <dbReference type="Rhea" id="RHEA:13065"/>
        <dbReference type="ChEBI" id="CHEBI:15377"/>
        <dbReference type="ChEBI" id="CHEBI:15378"/>
        <dbReference type="ChEBI" id="CHEBI:30616"/>
        <dbReference type="ChEBI" id="CHEBI:43474"/>
        <dbReference type="ChEBI" id="CHEBI:456216"/>
        <dbReference type="EC" id="5.6.2.4"/>
    </reaction>
</comment>
<organism evidence="17 18">
    <name type="scientific">Candidatus Lactobacillus pullistercoris</name>
    <dbReference type="NCBI Taxonomy" id="2838636"/>
    <lineage>
        <taxon>Bacteria</taxon>
        <taxon>Bacillati</taxon>
        <taxon>Bacillota</taxon>
        <taxon>Bacilli</taxon>
        <taxon>Lactobacillales</taxon>
        <taxon>Lactobacillaceae</taxon>
        <taxon>Lactobacillus</taxon>
    </lineage>
</organism>
<dbReference type="NCBIfam" id="TIGR02785">
    <property type="entry name" value="addA_Gpos"/>
    <property type="match status" value="1"/>
</dbReference>
<sequence length="1200" mass="139857">MPFTKMQERAIDDRGKDILVSASAGSGKTTVLVERVLKEILSGRSIDQLLIVTFTKAAAEEMKQRIKNELNKKLEGEFANRVFIRKQLNLVDTANISTIDSFCLEVIHRFYYVINLDPSFSVLTDDTQAELLKERALKEIETDYLENNQRDFISFYDNFSGDRDVESAHDLLLDLYNFAMAKPDYIDWLNNLSNDYEINDDLIKSEIWQKEIKPYLIGSFSDLKRKIASFLNTVFMQAKELEKVKTDFQNFYNNLGIFIENLKNDVNYNELRENLRSCTFNGTYRKSKKWDEDLLDFYEDCQNLKTEAKDQVFTTFTSFFVTDEEEQIKVLEKSKRLTKTIVEAEKKLIAQFAYLKRKENLIDYSDMEQFAYQILTSDTSNSALAREFYQNKFKEILVDEYQDINPLQERIIQTVKAEEKNNLFMVGDVKQSIYGFRQAEPSLFLKKYHEYGQDNNQKQERIVLANNFRSTKSVTETVNNLFVPLLSKSFGGIDYQEEGQLIFGAKYYPENLAQASEVIFHEKDKNDDNLEENELDFSEIQMVIKRIVQFKKEKLQVYDSKLGKKRPFRYSDIAILTRSRANNLEIMQEFAKNNLPIFITDAQNYFQTFELTIIMAYLKIIDNPDQDIPLVTVLRSPLFNFKEPELAKIRINNKGASFYNALLSYLSLNDELSQKIKNFLNQLDDLRQFAIAHRISELIWSVYERTNLLEIMTALPNGEQRRVNLEALYERASSYESAGFKGLYQFINFISRMRRSKKDLAQPLLTKEAGDAVRLMTIHGSKGLEFPIVFYVGLEHQYQMRDLTSNYIISGDTLGLTVKQKHYRIDSLVKAIGNVKKKRQLLEEEARILYVALTRAKQKLILVADIKNLDKKVKDWKNKLNQNGQLSLADKLLAKSPLSFVGPTLQFDKHFNQKIDNISANIDQTESILFIKYGDQLDQVEEIKEEKNHKEYSLLNETTQKLFDFQYPFQDASKTTAYQAVSEIKNVFNDPLDKDLENSHLISSNNRYLQPIDLKPNFLFGNNFTGAEIGTAMHLILQYYDYTGDGDLKQIDDEIAELIADKKLNPEIVPKLNKKEIQWFVKSNFAKKFWRKPENLKREVDFSSLIKASRLFKDFSDENAKILVHGTIDGYFVDEDGIILFDYKTDYVDKTHLDLSIEKIKTKYTGQLRLYEQALNEIGNRKVKNKYLILLDAQEIIKVD</sequence>
<evidence type="ECO:0000256" key="5">
    <source>
        <dbReference type="ARBA" id="ARBA00022806"/>
    </source>
</evidence>
<dbReference type="GO" id="GO:0005524">
    <property type="term" value="F:ATP binding"/>
    <property type="evidence" value="ECO:0007669"/>
    <property type="project" value="UniProtKB-UniRule"/>
</dbReference>
<dbReference type="Gene3D" id="1.10.486.10">
    <property type="entry name" value="PCRA, domain 4"/>
    <property type="match status" value="1"/>
</dbReference>
<dbReference type="Gene3D" id="3.90.320.10">
    <property type="match status" value="1"/>
</dbReference>
<dbReference type="HAMAP" id="MF_01451">
    <property type="entry name" value="AddA"/>
    <property type="match status" value="1"/>
</dbReference>
<dbReference type="SUPFAM" id="SSF52540">
    <property type="entry name" value="P-loop containing nucleoside triphosphate hydrolases"/>
    <property type="match status" value="1"/>
</dbReference>
<evidence type="ECO:0000256" key="11">
    <source>
        <dbReference type="ARBA" id="ARBA00034617"/>
    </source>
</evidence>
<keyword evidence="2 13" id="KW-0547">Nucleotide-binding</keyword>
<dbReference type="InterPro" id="IPR011335">
    <property type="entry name" value="Restrct_endonuc-II-like"/>
</dbReference>
<comment type="subunit">
    <text evidence="13">Heterodimer of AddA and AddB/RexB.</text>
</comment>
<evidence type="ECO:0000259" key="16">
    <source>
        <dbReference type="PROSITE" id="PS51217"/>
    </source>
</evidence>
<keyword evidence="7 13" id="KW-0067">ATP-binding</keyword>
<keyword evidence="6 13" id="KW-0269">Exonuclease</keyword>
<reference evidence="17" key="2">
    <citation type="submission" date="2021-04" db="EMBL/GenBank/DDBJ databases">
        <authorList>
            <person name="Gilroy R."/>
        </authorList>
    </citation>
    <scope>NUCLEOTIDE SEQUENCE</scope>
    <source>
        <strain evidence="17">F6-686</strain>
    </source>
</reference>
<evidence type="ECO:0000256" key="2">
    <source>
        <dbReference type="ARBA" id="ARBA00022741"/>
    </source>
</evidence>
<keyword evidence="3 13" id="KW-0227">DNA damage</keyword>
<evidence type="ECO:0000256" key="1">
    <source>
        <dbReference type="ARBA" id="ARBA00022722"/>
    </source>
</evidence>
<evidence type="ECO:0000256" key="13">
    <source>
        <dbReference type="HAMAP-Rule" id="MF_01451"/>
    </source>
</evidence>
<dbReference type="EC" id="3.1.-.-" evidence="13"/>
<dbReference type="EC" id="5.6.2.4" evidence="13"/>
<keyword evidence="10 13" id="KW-0413">Isomerase</keyword>
<feature type="binding site" evidence="14">
    <location>
        <begin position="22"/>
        <end position="29"/>
    </location>
    <ligand>
        <name>ATP</name>
        <dbReference type="ChEBI" id="CHEBI:30616"/>
    </ligand>
</feature>
<comment type="catalytic activity">
    <reaction evidence="11 13">
        <text>Couples ATP hydrolysis with the unwinding of duplex DNA by translocating in the 3'-5' direction.</text>
        <dbReference type="EC" id="5.6.2.4"/>
    </reaction>
</comment>
<dbReference type="GO" id="GO:0033202">
    <property type="term" value="C:DNA helicase complex"/>
    <property type="evidence" value="ECO:0007669"/>
    <property type="project" value="TreeGrafter"/>
</dbReference>
<keyword evidence="8 13" id="KW-0238">DNA-binding</keyword>
<dbReference type="InterPro" id="IPR027417">
    <property type="entry name" value="P-loop_NTPase"/>
</dbReference>
<dbReference type="InterPro" id="IPR000212">
    <property type="entry name" value="DNA_helicase_UvrD/REP"/>
</dbReference>
<dbReference type="PROSITE" id="PS51198">
    <property type="entry name" value="UVRD_HELICASE_ATP_BIND"/>
    <property type="match status" value="1"/>
</dbReference>
<dbReference type="InterPro" id="IPR014152">
    <property type="entry name" value="AddA"/>
</dbReference>
<reference evidence="17" key="1">
    <citation type="journal article" date="2021" name="PeerJ">
        <title>Extensive microbial diversity within the chicken gut microbiome revealed by metagenomics and culture.</title>
        <authorList>
            <person name="Gilroy R."/>
            <person name="Ravi A."/>
            <person name="Getino M."/>
            <person name="Pursley I."/>
            <person name="Horton D.L."/>
            <person name="Alikhan N.F."/>
            <person name="Baker D."/>
            <person name="Gharbi K."/>
            <person name="Hall N."/>
            <person name="Watson M."/>
            <person name="Adriaenssens E.M."/>
            <person name="Foster-Nyarko E."/>
            <person name="Jarju S."/>
            <person name="Secka A."/>
            <person name="Antonio M."/>
            <person name="Oren A."/>
            <person name="Chaudhuri R.R."/>
            <person name="La Ragione R."/>
            <person name="Hildebrand F."/>
            <person name="Pallen M.J."/>
        </authorList>
    </citation>
    <scope>NUCLEOTIDE SEQUENCE</scope>
    <source>
        <strain evidence="17">F6-686</strain>
    </source>
</reference>
<evidence type="ECO:0000256" key="4">
    <source>
        <dbReference type="ARBA" id="ARBA00022801"/>
    </source>
</evidence>
<dbReference type="GO" id="GO:0008408">
    <property type="term" value="F:3'-5' exonuclease activity"/>
    <property type="evidence" value="ECO:0007669"/>
    <property type="project" value="UniProtKB-UniRule"/>
</dbReference>
<dbReference type="PROSITE" id="PS51217">
    <property type="entry name" value="UVRD_HELICASE_CTER"/>
    <property type="match status" value="1"/>
</dbReference>
<dbReference type="PANTHER" id="PTHR11070:SF48">
    <property type="entry name" value="ATP-DEPENDENT HELICASE_NUCLEASE SUBUNIT A"/>
    <property type="match status" value="1"/>
</dbReference>
<evidence type="ECO:0000256" key="7">
    <source>
        <dbReference type="ARBA" id="ARBA00022840"/>
    </source>
</evidence>
<dbReference type="GO" id="GO:0003690">
    <property type="term" value="F:double-stranded DNA binding"/>
    <property type="evidence" value="ECO:0007669"/>
    <property type="project" value="UniProtKB-UniRule"/>
</dbReference>
<dbReference type="Pfam" id="PF12705">
    <property type="entry name" value="PDDEXK_1"/>
    <property type="match status" value="1"/>
</dbReference>
<dbReference type="SUPFAM" id="SSF52980">
    <property type="entry name" value="Restriction endonuclease-like"/>
    <property type="match status" value="1"/>
</dbReference>
<dbReference type="GO" id="GO:0043138">
    <property type="term" value="F:3'-5' DNA helicase activity"/>
    <property type="evidence" value="ECO:0007669"/>
    <property type="project" value="UniProtKB-UniRule"/>
</dbReference>
<comment type="cofactor">
    <cofactor evidence="13">
        <name>Mg(2+)</name>
        <dbReference type="ChEBI" id="CHEBI:18420"/>
    </cofactor>
</comment>
<keyword evidence="1 13" id="KW-0540">Nuclease</keyword>
<evidence type="ECO:0000256" key="10">
    <source>
        <dbReference type="ARBA" id="ARBA00023235"/>
    </source>
</evidence>
<evidence type="ECO:0000256" key="6">
    <source>
        <dbReference type="ARBA" id="ARBA00022839"/>
    </source>
</evidence>
<comment type="function">
    <text evidence="13">The heterodimer acts as both an ATP-dependent DNA helicase and an ATP-dependent, dual-direction single-stranded exonuclease. Recognizes the chi site generating a DNA molecule suitable for the initiation of homologous recombination. The AddA nuclease domain is required for chi fragment generation; this subunit has the helicase and 3' -&gt; 5' nuclease activities.</text>
</comment>
<evidence type="ECO:0000259" key="15">
    <source>
        <dbReference type="PROSITE" id="PS51198"/>
    </source>
</evidence>
<dbReference type="AlphaFoldDB" id="A0A9E2KQ01"/>
<dbReference type="Pfam" id="PF00580">
    <property type="entry name" value="UvrD-helicase"/>
    <property type="match status" value="1"/>
</dbReference>
<evidence type="ECO:0000256" key="3">
    <source>
        <dbReference type="ARBA" id="ARBA00022763"/>
    </source>
</evidence>
<evidence type="ECO:0000256" key="8">
    <source>
        <dbReference type="ARBA" id="ARBA00023125"/>
    </source>
</evidence>
<evidence type="ECO:0000256" key="9">
    <source>
        <dbReference type="ARBA" id="ARBA00023204"/>
    </source>
</evidence>
<evidence type="ECO:0000256" key="14">
    <source>
        <dbReference type="PROSITE-ProRule" id="PRU00560"/>
    </source>
</evidence>
<dbReference type="InterPro" id="IPR014017">
    <property type="entry name" value="DNA_helicase_UvrD-like_C"/>
</dbReference>
<evidence type="ECO:0000256" key="12">
    <source>
        <dbReference type="ARBA" id="ARBA00048988"/>
    </source>
</evidence>
<dbReference type="InterPro" id="IPR011604">
    <property type="entry name" value="PDDEXK-like_dom_sf"/>
</dbReference>
<keyword evidence="9 13" id="KW-0234">DNA repair</keyword>
<dbReference type="GO" id="GO:0000724">
    <property type="term" value="P:double-strand break repair via homologous recombination"/>
    <property type="evidence" value="ECO:0007669"/>
    <property type="project" value="UniProtKB-UniRule"/>
</dbReference>
<dbReference type="EMBL" id="JAHLFT010000029">
    <property type="protein sequence ID" value="MBU3827964.1"/>
    <property type="molecule type" value="Genomic_DNA"/>
</dbReference>
<name>A0A9E2KQ01_9LACO</name>
<gene>
    <name evidence="13 17" type="primary">addA</name>
    <name evidence="17" type="ORF">H9806_02245</name>
</gene>
<dbReference type="Gene3D" id="3.40.50.300">
    <property type="entry name" value="P-loop containing nucleotide triphosphate hydrolases"/>
    <property type="match status" value="4"/>
</dbReference>
<dbReference type="Proteomes" id="UP000823844">
    <property type="component" value="Unassembled WGS sequence"/>
</dbReference>